<feature type="domain" description="Glycosyltransferase subfamily 4-like N-terminal" evidence="1">
    <location>
        <begin position="13"/>
        <end position="181"/>
    </location>
</feature>
<dbReference type="GO" id="GO:0016757">
    <property type="term" value="F:glycosyltransferase activity"/>
    <property type="evidence" value="ECO:0007669"/>
    <property type="project" value="TreeGrafter"/>
</dbReference>
<organism evidence="2 3">
    <name type="scientific">Photobacterium lutimaris</name>
    <dbReference type="NCBI Taxonomy" id="388278"/>
    <lineage>
        <taxon>Bacteria</taxon>
        <taxon>Pseudomonadati</taxon>
        <taxon>Pseudomonadota</taxon>
        <taxon>Gammaproteobacteria</taxon>
        <taxon>Vibrionales</taxon>
        <taxon>Vibrionaceae</taxon>
        <taxon>Photobacterium</taxon>
    </lineage>
</organism>
<name>A0A2T3J1W9_9GAMM</name>
<dbReference type="OrthoDB" id="9792269at2"/>
<dbReference type="PANTHER" id="PTHR12526:SF638">
    <property type="entry name" value="SPORE COAT PROTEIN SA"/>
    <property type="match status" value="1"/>
</dbReference>
<reference evidence="2 3" key="1">
    <citation type="submission" date="2018-03" db="EMBL/GenBank/DDBJ databases">
        <title>Whole genome sequencing of Histamine producing bacteria.</title>
        <authorList>
            <person name="Butler K."/>
        </authorList>
    </citation>
    <scope>NUCLEOTIDE SEQUENCE [LARGE SCALE GENOMIC DNA]</scope>
    <source>
        <strain evidence="2 3">JCM 13586</strain>
    </source>
</reference>
<dbReference type="Proteomes" id="UP000241222">
    <property type="component" value="Unassembled WGS sequence"/>
</dbReference>
<sequence length="361" mass="40650">MKVAIAIDRLSKGGAPKVMLSLANELLTLGHEPHFLVMSEENIYNLPNGINAHFFFKNDDKRLNRLFNLDKIADELSAKIAKVESEVGQFDLFLSNLDKTNLLMAKTAVKPLFFVLHASVEEELKRHAMLGPLKYVKKIRSKQALNGKHLVTVSKGIEEEIRTKGRIKPASLTTIYNPFDIKDIVSKSLESNPEIPTGDYWIHIGRFVQQKRHDILFASLSKMENNLPIVLLCHKPKQARKLARKYGVEDRLIIPEFQYNPYPWIRAAKGMLLSSDFEGLPTVLIESLICGTPVVSTDCPHGPKEILLDSLAEYLVPRRDPEKLAQKADLLLSRTIDLTDCDIESKVASEVVAKQYLGLMG</sequence>
<dbReference type="AlphaFoldDB" id="A0A2T3J1W9"/>
<dbReference type="Gene3D" id="3.40.50.2000">
    <property type="entry name" value="Glycogen Phosphorylase B"/>
    <property type="match status" value="2"/>
</dbReference>
<dbReference type="CDD" id="cd03811">
    <property type="entry name" value="GT4_GT28_WabH-like"/>
    <property type="match status" value="1"/>
</dbReference>
<dbReference type="InterPro" id="IPR028098">
    <property type="entry name" value="Glyco_trans_4-like_N"/>
</dbReference>
<keyword evidence="2" id="KW-0808">Transferase</keyword>
<evidence type="ECO:0000259" key="1">
    <source>
        <dbReference type="Pfam" id="PF13439"/>
    </source>
</evidence>
<dbReference type="EMBL" id="PYMH01000002">
    <property type="protein sequence ID" value="PSU35043.1"/>
    <property type="molecule type" value="Genomic_DNA"/>
</dbReference>
<comment type="caution">
    <text evidence="2">The sequence shown here is derived from an EMBL/GenBank/DDBJ whole genome shotgun (WGS) entry which is preliminary data.</text>
</comment>
<dbReference type="SUPFAM" id="SSF53756">
    <property type="entry name" value="UDP-Glycosyltransferase/glycogen phosphorylase"/>
    <property type="match status" value="1"/>
</dbReference>
<evidence type="ECO:0000313" key="2">
    <source>
        <dbReference type="EMBL" id="PSU35043.1"/>
    </source>
</evidence>
<evidence type="ECO:0000313" key="3">
    <source>
        <dbReference type="Proteomes" id="UP000241222"/>
    </source>
</evidence>
<proteinExistence type="predicted"/>
<keyword evidence="3" id="KW-1185">Reference proteome</keyword>
<dbReference type="Pfam" id="PF13692">
    <property type="entry name" value="Glyco_trans_1_4"/>
    <property type="match status" value="1"/>
</dbReference>
<dbReference type="RefSeq" id="WP_107348364.1">
    <property type="nucleotide sequence ID" value="NZ_PYMH01000002.1"/>
</dbReference>
<dbReference type="Pfam" id="PF13439">
    <property type="entry name" value="Glyco_transf_4"/>
    <property type="match status" value="1"/>
</dbReference>
<protein>
    <submittedName>
        <fullName evidence="2">Glycosyltransferase</fullName>
    </submittedName>
</protein>
<accession>A0A2T3J1W9</accession>
<dbReference type="PANTHER" id="PTHR12526">
    <property type="entry name" value="GLYCOSYLTRANSFERASE"/>
    <property type="match status" value="1"/>
</dbReference>
<gene>
    <name evidence="2" type="ORF">C9I99_08245</name>
</gene>